<feature type="region of interest" description="Disordered" evidence="4">
    <location>
        <begin position="1"/>
        <end position="43"/>
    </location>
</feature>
<dbReference type="InterPro" id="IPR040892">
    <property type="entry name" value="RPN1_N"/>
</dbReference>
<comment type="caution">
    <text evidence="7">The sequence shown here is derived from an EMBL/GenBank/DDBJ whole genome shotgun (WGS) entry which is preliminary data.</text>
</comment>
<evidence type="ECO:0000313" key="7">
    <source>
        <dbReference type="EMBL" id="KAK9817396.1"/>
    </source>
</evidence>
<dbReference type="GO" id="GO:0005634">
    <property type="term" value="C:nucleus"/>
    <property type="evidence" value="ECO:0007669"/>
    <property type="project" value="TreeGrafter"/>
</dbReference>
<comment type="function">
    <text evidence="3">Acts as a regulatory subunit of the 26 proteasome which is involved in the ATP-dependent degradation of ubiquitinated proteins.</text>
</comment>
<dbReference type="GO" id="GO:0043161">
    <property type="term" value="P:proteasome-mediated ubiquitin-dependent protein catabolic process"/>
    <property type="evidence" value="ECO:0007669"/>
    <property type="project" value="TreeGrafter"/>
</dbReference>
<dbReference type="GO" id="GO:0030234">
    <property type="term" value="F:enzyme regulator activity"/>
    <property type="evidence" value="ECO:0007669"/>
    <property type="project" value="UniProtKB-UniRule"/>
</dbReference>
<protein>
    <recommendedName>
        <fullName evidence="3">26S proteasome non-ATPase regulatory subunit 2 homolog</fullName>
    </recommendedName>
</protein>
<reference evidence="7 8" key="1">
    <citation type="journal article" date="2024" name="Nat. Commun.">
        <title>Phylogenomics reveals the evolutionary origins of lichenization in chlorophyte algae.</title>
        <authorList>
            <person name="Puginier C."/>
            <person name="Libourel C."/>
            <person name="Otte J."/>
            <person name="Skaloud P."/>
            <person name="Haon M."/>
            <person name="Grisel S."/>
            <person name="Petersen M."/>
            <person name="Berrin J.G."/>
            <person name="Delaux P.M."/>
            <person name="Dal Grande F."/>
            <person name="Keller J."/>
        </authorList>
    </citation>
    <scope>NUCLEOTIDE SEQUENCE [LARGE SCALE GENOMIC DNA]</scope>
    <source>
        <strain evidence="7 8">SAG 2145</strain>
    </source>
</reference>
<dbReference type="GO" id="GO:0008540">
    <property type="term" value="C:proteasome regulatory particle, base subcomplex"/>
    <property type="evidence" value="ECO:0007669"/>
    <property type="project" value="UniProtKB-UniRule"/>
</dbReference>
<sequence>MAIEKDTEMKDAAEPPKAKPSEASNKKKMKNGKPVVEEEELSEEDLELKNRLELFVERAKDSDSDIQGVALDGIGKEIREATTSMTSVPKPLKFLRKHYPGLVQHFKTLSSSSPNFHKFADILSVLAITSATEGDVRPSLSFRLQGSQDNIVSWGHEYLRNLAGEIGEDYQSRRESQASADDLLALVKQIAPHHMAHNAEPEAVDLLLEVEQLAWLKQYVDEKNYSRTCLYLLSCCAYLPEGDDVAVLRTAYDIYTHMSKWQDALRVALQMNERSLIEESFKSAGSSQIEQQQQGYLLARQGVRLDLEDDSSATHVADEGLRERLQGIVGNARLSEWYLALARDLDVMEPRTPEDVYKLHLAEGRAPAGPAVDSARQNMSSSLVNGLVNAGFGQDKLMTVTTEASTSGSDRVHWVFKNKDQGKTVAVASLGLITLWDIGGGLAQIDKYLYSKDPHVVAGALLGVGVINSSVADENDPAFALLYEPISSSDPVIRSGAILGLALAYAGTGKSEVNDLLLPFIGDTDASMETTALAALALGLVHVASAQEDAVEAILQALMIRSETQLSDPWAKLLILGLGLLFLGKQEAVEATIEVAKTLNEKISQFCQVTLTVCAFAGTGDVLKVQELLGLASQHIETEDATAWKACHQGPSVMGIALVAMAEDLGSRMAHRALEHLLQYGEPPIRRSVPLAIALLHVSEPSIGAVDTLSRLSHDADSEVAQNALVALGIVGAGTNNARMAGILRSLSSYYYKEPTMLFLVRAAQGLVHMGKGLLTLHPRHTDGQLLSWVGLASLLTVMFSSLEMKATIGGKHPHLLYCLAPAMRPRMLLTLDEQEQLLPVAVRVGQAVDTVAQAGRPKTITGFQTHTTPVLLSIGERAELGTQKYLPITPVLEGIVILKPNPEYIETAE</sequence>
<name>A0AAW1Q8T2_9CHLO</name>
<dbReference type="Pfam" id="PF17781">
    <property type="entry name" value="RPN1_RPN2_N"/>
    <property type="match status" value="1"/>
</dbReference>
<dbReference type="GO" id="GO:0042176">
    <property type="term" value="P:regulation of protein catabolic process"/>
    <property type="evidence" value="ECO:0007669"/>
    <property type="project" value="InterPro"/>
</dbReference>
<dbReference type="EMBL" id="JALJOS010000072">
    <property type="protein sequence ID" value="KAK9817396.1"/>
    <property type="molecule type" value="Genomic_DNA"/>
</dbReference>
<evidence type="ECO:0000259" key="5">
    <source>
        <dbReference type="Pfam" id="PF17781"/>
    </source>
</evidence>
<dbReference type="GO" id="GO:0034515">
    <property type="term" value="C:proteasome storage granule"/>
    <property type="evidence" value="ECO:0007669"/>
    <property type="project" value="TreeGrafter"/>
</dbReference>
<dbReference type="InterPro" id="IPR016024">
    <property type="entry name" value="ARM-type_fold"/>
</dbReference>
<accession>A0AAW1Q8T2</accession>
<dbReference type="InterPro" id="IPR016643">
    <property type="entry name" value="26S_Psome_Rpn1"/>
</dbReference>
<feature type="domain" description="RPN1 N-terminal" evidence="5">
    <location>
        <begin position="52"/>
        <end position="361"/>
    </location>
</feature>
<proteinExistence type="inferred from homology"/>
<comment type="similarity">
    <text evidence="3">Belongs to the proteasome subunit S2 family.</text>
</comment>
<evidence type="ECO:0000256" key="1">
    <source>
        <dbReference type="ARBA" id="ARBA00022737"/>
    </source>
</evidence>
<evidence type="ECO:0000256" key="3">
    <source>
        <dbReference type="PIRNR" id="PIRNR015965"/>
    </source>
</evidence>
<gene>
    <name evidence="7" type="ORF">WJX74_009915</name>
</gene>
<comment type="subunit">
    <text evidence="3">Component of the 19S regulatory particle (RP/PA700) base subcomplex of the 26S proteasome. The 26S proteasome is composed of a core protease (CP), known as the 20S proteasome, capped at one or both ends by the 19S regulatory particle (RP/PA700). The RP/PA700 complex is composed of at least 17 different subunits in two subcomplexes, the base and the lid, which form the portions proximal and distal to the 20S proteolytic core, respectively.</text>
</comment>
<dbReference type="InterPro" id="IPR041433">
    <property type="entry name" value="RPN1_C"/>
</dbReference>
<organism evidence="7 8">
    <name type="scientific">Apatococcus lobatus</name>
    <dbReference type="NCBI Taxonomy" id="904363"/>
    <lineage>
        <taxon>Eukaryota</taxon>
        <taxon>Viridiplantae</taxon>
        <taxon>Chlorophyta</taxon>
        <taxon>core chlorophytes</taxon>
        <taxon>Trebouxiophyceae</taxon>
        <taxon>Chlorellales</taxon>
        <taxon>Chlorellaceae</taxon>
        <taxon>Apatococcus</taxon>
    </lineage>
</organism>
<dbReference type="PANTHER" id="PTHR10943:SF1">
    <property type="entry name" value="26S PROTEASOME NON-ATPASE REGULATORY SUBUNIT 2"/>
    <property type="match status" value="1"/>
</dbReference>
<dbReference type="PANTHER" id="PTHR10943">
    <property type="entry name" value="26S PROTEASOME NON-ATPASE REGULATORY SUBUNIT"/>
    <property type="match status" value="1"/>
</dbReference>
<dbReference type="AlphaFoldDB" id="A0AAW1Q8T2"/>
<dbReference type="Gene3D" id="1.25.10.10">
    <property type="entry name" value="Leucine-rich Repeat Variant"/>
    <property type="match status" value="1"/>
</dbReference>
<keyword evidence="1" id="KW-0677">Repeat</keyword>
<dbReference type="InterPro" id="IPR011989">
    <property type="entry name" value="ARM-like"/>
</dbReference>
<feature type="domain" description="26S proteasome non-ATPase regulatory subunit RPN1 C-terminal" evidence="6">
    <location>
        <begin position="852"/>
        <end position="905"/>
    </location>
</feature>
<evidence type="ECO:0000256" key="4">
    <source>
        <dbReference type="SAM" id="MobiDB-lite"/>
    </source>
</evidence>
<evidence type="ECO:0000256" key="2">
    <source>
        <dbReference type="ARBA" id="ARBA00022942"/>
    </source>
</evidence>
<dbReference type="SUPFAM" id="SSF48371">
    <property type="entry name" value="ARM repeat"/>
    <property type="match status" value="1"/>
</dbReference>
<keyword evidence="8" id="KW-1185">Reference proteome</keyword>
<evidence type="ECO:0000313" key="8">
    <source>
        <dbReference type="Proteomes" id="UP001438707"/>
    </source>
</evidence>
<evidence type="ECO:0000259" key="6">
    <source>
        <dbReference type="Pfam" id="PF18051"/>
    </source>
</evidence>
<keyword evidence="2 3" id="KW-0647">Proteasome</keyword>
<dbReference type="PIRSF" id="PIRSF015965">
    <property type="entry name" value="26S_Psome_Rpn1"/>
    <property type="match status" value="1"/>
</dbReference>
<dbReference type="Proteomes" id="UP001438707">
    <property type="component" value="Unassembled WGS sequence"/>
</dbReference>
<dbReference type="Pfam" id="PF18051">
    <property type="entry name" value="RPN1_C"/>
    <property type="match status" value="1"/>
</dbReference>
<feature type="compositionally biased region" description="Basic and acidic residues" evidence="4">
    <location>
        <begin position="1"/>
        <end position="20"/>
    </location>
</feature>